<proteinExistence type="predicted"/>
<dbReference type="GO" id="GO:0016853">
    <property type="term" value="F:isomerase activity"/>
    <property type="evidence" value="ECO:0007669"/>
    <property type="project" value="UniProtKB-KW"/>
</dbReference>
<reference evidence="1" key="1">
    <citation type="submission" date="2020-05" db="EMBL/GenBank/DDBJ databases">
        <title>Mycena genomes resolve the evolution of fungal bioluminescence.</title>
        <authorList>
            <person name="Tsai I.J."/>
        </authorList>
    </citation>
    <scope>NUCLEOTIDE SEQUENCE</scope>
    <source>
        <strain evidence="1">160909Yilan</strain>
    </source>
</reference>
<accession>A0A8H7CQM5</accession>
<evidence type="ECO:0000313" key="1">
    <source>
        <dbReference type="EMBL" id="KAF7346629.1"/>
    </source>
</evidence>
<dbReference type="AlphaFoldDB" id="A0A8H7CQM5"/>
<comment type="caution">
    <text evidence="1">The sequence shown here is derived from an EMBL/GenBank/DDBJ whole genome shotgun (WGS) entry which is preliminary data.</text>
</comment>
<dbReference type="EMBL" id="JACAZH010000018">
    <property type="protein sequence ID" value="KAF7346629.1"/>
    <property type="molecule type" value="Genomic_DNA"/>
</dbReference>
<protein>
    <submittedName>
        <fullName evidence="1">Peptidylprolyl isomerase</fullName>
    </submittedName>
</protein>
<organism evidence="1 2">
    <name type="scientific">Mycena sanguinolenta</name>
    <dbReference type="NCBI Taxonomy" id="230812"/>
    <lineage>
        <taxon>Eukaryota</taxon>
        <taxon>Fungi</taxon>
        <taxon>Dikarya</taxon>
        <taxon>Basidiomycota</taxon>
        <taxon>Agaricomycotina</taxon>
        <taxon>Agaricomycetes</taxon>
        <taxon>Agaricomycetidae</taxon>
        <taxon>Agaricales</taxon>
        <taxon>Marasmiineae</taxon>
        <taxon>Mycenaceae</taxon>
        <taxon>Mycena</taxon>
    </lineage>
</organism>
<evidence type="ECO:0000313" key="2">
    <source>
        <dbReference type="Proteomes" id="UP000623467"/>
    </source>
</evidence>
<dbReference type="SUPFAM" id="SSF52058">
    <property type="entry name" value="L domain-like"/>
    <property type="match status" value="1"/>
</dbReference>
<keyword evidence="1" id="KW-0413">Isomerase</keyword>
<name>A0A8H7CQM5_9AGAR</name>
<gene>
    <name evidence="1" type="ORF">MSAN_01800400</name>
</gene>
<dbReference type="OrthoDB" id="3145912at2759"/>
<sequence length="300" mass="33859">MDNTITASESHPRFPPELERPIFEMAALAHRRTIPKLVLVAARVKQWVEPLLYQVIMLWPVDQDLLGFPPLTVEVLLRVIATKSPDFLRNSVQHIYLGQPMGRGELKIVSAACSRVVNLFHLNAGISDPGVLGCLHHLRKLGLSCEDFLGCCRTDSCRAILNNLTHLELHAGPFDDITPYLPLLRSLTHISLNRAPHHHPLQTALCASTQLRCIIVVFRSWQPDKRLEAGACELLLLDPRFVCVHQYTSFNQDWLRGTDTGRSYWALADAFLAAKDEGKINSSRYSVSDLDLEWQLSTRD</sequence>
<keyword evidence="2" id="KW-1185">Reference proteome</keyword>
<dbReference type="Proteomes" id="UP000623467">
    <property type="component" value="Unassembled WGS sequence"/>
</dbReference>